<dbReference type="AlphaFoldDB" id="A0A6J6SGZ3"/>
<accession>A0A6J6SGZ3</accession>
<feature type="domain" description="DUF5709" evidence="2">
    <location>
        <begin position="105"/>
        <end position="153"/>
    </location>
</feature>
<feature type="compositionally biased region" description="Low complexity" evidence="1">
    <location>
        <begin position="139"/>
        <end position="150"/>
    </location>
</feature>
<organism evidence="3">
    <name type="scientific">freshwater metagenome</name>
    <dbReference type="NCBI Taxonomy" id="449393"/>
    <lineage>
        <taxon>unclassified sequences</taxon>
        <taxon>metagenomes</taxon>
        <taxon>ecological metagenomes</taxon>
    </lineage>
</organism>
<evidence type="ECO:0000256" key="1">
    <source>
        <dbReference type="SAM" id="MobiDB-lite"/>
    </source>
</evidence>
<protein>
    <submittedName>
        <fullName evidence="3">Unannotated protein</fullName>
    </submittedName>
</protein>
<evidence type="ECO:0000313" key="3">
    <source>
        <dbReference type="EMBL" id="CAB4733855.1"/>
    </source>
</evidence>
<dbReference type="InterPro" id="IPR043763">
    <property type="entry name" value="DUF5709"/>
</dbReference>
<feature type="region of interest" description="Disordered" evidence="1">
    <location>
        <begin position="138"/>
        <end position="161"/>
    </location>
</feature>
<dbReference type="Pfam" id="PF18970">
    <property type="entry name" value="DUF5709"/>
    <property type="match status" value="1"/>
</dbReference>
<feature type="compositionally biased region" description="Acidic residues" evidence="1">
    <location>
        <begin position="36"/>
        <end position="46"/>
    </location>
</feature>
<dbReference type="EMBL" id="CAEZYQ010000004">
    <property type="protein sequence ID" value="CAB4733855.1"/>
    <property type="molecule type" value="Genomic_DNA"/>
</dbReference>
<gene>
    <name evidence="3" type="ORF">UFOPK2761_00711</name>
</gene>
<name>A0A6J6SGZ3_9ZZZZ</name>
<feature type="region of interest" description="Disordered" evidence="1">
    <location>
        <begin position="1"/>
        <end position="88"/>
    </location>
</feature>
<evidence type="ECO:0000259" key="2">
    <source>
        <dbReference type="Pfam" id="PF18970"/>
    </source>
</evidence>
<proteinExistence type="predicted"/>
<reference evidence="3" key="1">
    <citation type="submission" date="2020-05" db="EMBL/GenBank/DDBJ databases">
        <authorList>
            <person name="Chiriac C."/>
            <person name="Salcher M."/>
            <person name="Ghai R."/>
            <person name="Kavagutti S V."/>
        </authorList>
    </citation>
    <scope>NUCLEOTIDE SEQUENCE</scope>
</reference>
<sequence length="161" mass="17015">MSQSEPSDLDPTTAAESYHDYSVDDEDQPVGLDNLTDVEGDVEDELDRGYSPPEKYSPAQGFGNTPYEEAVGESLDQRIAQEEPEPDPYVEAAQREAAEALDDGEVGAERAGCLVDPDMGSGEDLEKDLVGTDVGIDGAAASAEEAAVHVVSDDPDPSPLD</sequence>